<protein>
    <submittedName>
        <fullName evidence="2">Putative membrane protein</fullName>
    </submittedName>
</protein>
<dbReference type="PANTHER" id="PTHR20992:SF9">
    <property type="entry name" value="AT15442P-RELATED"/>
    <property type="match status" value="1"/>
</dbReference>
<dbReference type="OrthoDB" id="847959at2"/>
<feature type="transmembrane region" description="Helical" evidence="1">
    <location>
        <begin position="231"/>
        <end position="252"/>
    </location>
</feature>
<dbReference type="STRING" id="56110.Oscil6304_1327"/>
<evidence type="ECO:0000313" key="3">
    <source>
        <dbReference type="Proteomes" id="UP000010367"/>
    </source>
</evidence>
<dbReference type="InParanoid" id="K9TES3"/>
<feature type="transmembrane region" description="Helical" evidence="1">
    <location>
        <begin position="264"/>
        <end position="285"/>
    </location>
</feature>
<dbReference type="PATRIC" id="fig|56110.3.peg.1600"/>
<feature type="transmembrane region" description="Helical" evidence="1">
    <location>
        <begin position="110"/>
        <end position="128"/>
    </location>
</feature>
<dbReference type="Pfam" id="PF04087">
    <property type="entry name" value="DUF389"/>
    <property type="match status" value="1"/>
</dbReference>
<dbReference type="AlphaFoldDB" id="K9TES3"/>
<keyword evidence="1" id="KW-0472">Membrane</keyword>
<organism evidence="2 3">
    <name type="scientific">Oscillatoria acuminata PCC 6304</name>
    <dbReference type="NCBI Taxonomy" id="56110"/>
    <lineage>
        <taxon>Bacteria</taxon>
        <taxon>Bacillati</taxon>
        <taxon>Cyanobacteriota</taxon>
        <taxon>Cyanophyceae</taxon>
        <taxon>Oscillatoriophycideae</taxon>
        <taxon>Oscillatoriales</taxon>
        <taxon>Oscillatoriaceae</taxon>
        <taxon>Oscillatoria</taxon>
    </lineage>
</organism>
<name>K9TES3_9CYAN</name>
<dbReference type="eggNOG" id="COG1808">
    <property type="taxonomic scope" value="Bacteria"/>
</dbReference>
<dbReference type="RefSeq" id="WP_015147688.1">
    <property type="nucleotide sequence ID" value="NC_019693.1"/>
</dbReference>
<feature type="transmembrane region" description="Helical" evidence="1">
    <location>
        <begin position="305"/>
        <end position="325"/>
    </location>
</feature>
<dbReference type="InterPro" id="IPR005240">
    <property type="entry name" value="DUF389"/>
</dbReference>
<keyword evidence="1" id="KW-0812">Transmembrane</keyword>
<sequence length="424" mass="45714">MRQLQISVPQGCGKQVVKIAQGYDASNLIQFQAKDPEGPVDVVFLHVSNREVEGLLDELESIENLAVTLIPRGMMPLHPPTSEAPDQVTEVQERSPIEIFLGGLQSVGSWRGFLGYAALAGVVVWIGLFTNSSFLLIAAMLIAPLAGPAMNVAIATSRGDKTLLKRSLLRYFSALSVLIAVAAFLSLIMQQDIATPFMVDNSQISSVAVLLPLAAGTAGALNLVQSERSSLVAGASVGMLVAASLSPPAGIIGMSIPLGRWDMIINGLFLLLLQLCGINLSAAIIFRIFGLKPRGARYDRGTRKLFPISMGLTTAGLVALLIWQFSDAPNFQRPSRAQRINAEIKQVVESSELAELVEGNVRFTRPNIPGQNTLLAVVYVQRQEGVNVSTEEIRSRLTQEIQTHILQQDFNVTPLVSVTVLETP</sequence>
<feature type="transmembrane region" description="Helical" evidence="1">
    <location>
        <begin position="168"/>
        <end position="189"/>
    </location>
</feature>
<keyword evidence="3" id="KW-1185">Reference proteome</keyword>
<evidence type="ECO:0000313" key="2">
    <source>
        <dbReference type="EMBL" id="AFY81040.1"/>
    </source>
</evidence>
<dbReference type="EMBL" id="CP003607">
    <property type="protein sequence ID" value="AFY81040.1"/>
    <property type="molecule type" value="Genomic_DNA"/>
</dbReference>
<dbReference type="HOGENOM" id="CLU_052795_0_0_3"/>
<dbReference type="KEGG" id="oac:Oscil6304_1327"/>
<feature type="transmembrane region" description="Helical" evidence="1">
    <location>
        <begin position="134"/>
        <end position="156"/>
    </location>
</feature>
<reference evidence="2 3" key="1">
    <citation type="submission" date="2012-06" db="EMBL/GenBank/DDBJ databases">
        <title>Finished chromosome of genome of Oscillatoria acuminata PCC 6304.</title>
        <authorList>
            <consortium name="US DOE Joint Genome Institute"/>
            <person name="Gugger M."/>
            <person name="Coursin T."/>
            <person name="Rippka R."/>
            <person name="Tandeau De Marsac N."/>
            <person name="Huntemann M."/>
            <person name="Wei C.-L."/>
            <person name="Han J."/>
            <person name="Detter J.C."/>
            <person name="Han C."/>
            <person name="Tapia R."/>
            <person name="Davenport K."/>
            <person name="Daligault H."/>
            <person name="Erkkila T."/>
            <person name="Gu W."/>
            <person name="Munk A.C.C."/>
            <person name="Teshima H."/>
            <person name="Xu Y."/>
            <person name="Chain P."/>
            <person name="Chen A."/>
            <person name="Krypides N."/>
            <person name="Mavromatis K."/>
            <person name="Markowitz V."/>
            <person name="Szeto E."/>
            <person name="Ivanova N."/>
            <person name="Mikhailova N."/>
            <person name="Ovchinnikova G."/>
            <person name="Pagani I."/>
            <person name="Pati A."/>
            <person name="Goodwin L."/>
            <person name="Peters L."/>
            <person name="Pitluck S."/>
            <person name="Woyke T."/>
            <person name="Kerfeld C."/>
        </authorList>
    </citation>
    <scope>NUCLEOTIDE SEQUENCE [LARGE SCALE GENOMIC DNA]</scope>
    <source>
        <strain evidence="2 3">PCC 6304</strain>
    </source>
</reference>
<dbReference type="PANTHER" id="PTHR20992">
    <property type="entry name" value="AT15442P-RELATED"/>
    <property type="match status" value="1"/>
</dbReference>
<keyword evidence="1" id="KW-1133">Transmembrane helix</keyword>
<accession>K9TES3</accession>
<gene>
    <name evidence="2" type="ORF">Oscil6304_1327</name>
</gene>
<evidence type="ECO:0000256" key="1">
    <source>
        <dbReference type="SAM" id="Phobius"/>
    </source>
</evidence>
<proteinExistence type="predicted"/>
<dbReference type="Proteomes" id="UP000010367">
    <property type="component" value="Chromosome"/>
</dbReference>
<feature type="transmembrane region" description="Helical" evidence="1">
    <location>
        <begin position="204"/>
        <end position="224"/>
    </location>
</feature>